<dbReference type="Proteomes" id="UP000807309">
    <property type="component" value="Unassembled WGS sequence"/>
</dbReference>
<dbReference type="RefSeq" id="WP_195033732.1">
    <property type="nucleotide sequence ID" value="NZ_JADLRE010000011.1"/>
</dbReference>
<reference evidence="1 2" key="1">
    <citation type="submission" date="2020-10" db="EMBL/GenBank/DDBJ databases">
        <title>Identification of Nocardia species via Next-generation sequencing and recognition of intraspecies genetic diversity.</title>
        <authorList>
            <person name="Li P."/>
            <person name="Li P."/>
            <person name="Lu B."/>
        </authorList>
    </citation>
    <scope>NUCLEOTIDE SEQUENCE [LARGE SCALE GENOMIC DNA]</scope>
    <source>
        <strain evidence="1 2">N-11</strain>
    </source>
</reference>
<name>A0ABS0C8D7_9NOCA</name>
<comment type="caution">
    <text evidence="1">The sequence shown here is derived from an EMBL/GenBank/DDBJ whole genome shotgun (WGS) entry which is preliminary data.</text>
</comment>
<gene>
    <name evidence="1" type="ORF">IU470_16190</name>
</gene>
<organism evidence="1 2">
    <name type="scientific">Nocardia abscessus</name>
    <dbReference type="NCBI Taxonomy" id="120957"/>
    <lineage>
        <taxon>Bacteria</taxon>
        <taxon>Bacillati</taxon>
        <taxon>Actinomycetota</taxon>
        <taxon>Actinomycetes</taxon>
        <taxon>Mycobacteriales</taxon>
        <taxon>Nocardiaceae</taxon>
        <taxon>Nocardia</taxon>
    </lineage>
</organism>
<keyword evidence="2" id="KW-1185">Reference proteome</keyword>
<dbReference type="EMBL" id="JADLRE010000011">
    <property type="protein sequence ID" value="MBF6226635.1"/>
    <property type="molecule type" value="Genomic_DNA"/>
</dbReference>
<accession>A0ABS0C8D7</accession>
<protein>
    <submittedName>
        <fullName evidence="1">Uncharacterized protein</fullName>
    </submittedName>
</protein>
<proteinExistence type="predicted"/>
<evidence type="ECO:0000313" key="1">
    <source>
        <dbReference type="EMBL" id="MBF6226635.1"/>
    </source>
</evidence>
<sequence>MSARHRTYLVRLDPRLHHETGARKGVRGAFFDWLQTVDAEVVELCGADRVVISSAPEVADRIRDLEYVLAVEPHE</sequence>
<evidence type="ECO:0000313" key="2">
    <source>
        <dbReference type="Proteomes" id="UP000807309"/>
    </source>
</evidence>